<feature type="transmembrane region" description="Helical" evidence="6">
    <location>
        <begin position="300"/>
        <end position="318"/>
    </location>
</feature>
<comment type="caution">
    <text evidence="10">The sequence shown here is derived from an EMBL/GenBank/DDBJ whole genome shotgun (WGS) entry which is preliminary data.</text>
</comment>
<accession>A0AAN9WUA7</accession>
<dbReference type="InterPro" id="IPR006201">
    <property type="entry name" value="Neur_channel"/>
</dbReference>
<feature type="domain" description="Neurotransmitter-gated ion-channel transmembrane" evidence="9">
    <location>
        <begin position="276"/>
        <end position="373"/>
    </location>
</feature>
<dbReference type="Pfam" id="PF02932">
    <property type="entry name" value="Neur_chan_memb"/>
    <property type="match status" value="1"/>
</dbReference>
<comment type="subcellular location">
    <subcellularLocation>
        <location evidence="1">Membrane</location>
        <topology evidence="1">Multi-pass membrane protein</topology>
    </subcellularLocation>
</comment>
<keyword evidence="7" id="KW-0732">Signal</keyword>
<keyword evidence="11" id="KW-1185">Reference proteome</keyword>
<evidence type="ECO:0000256" key="4">
    <source>
        <dbReference type="ARBA" id="ARBA00023136"/>
    </source>
</evidence>
<feature type="compositionally biased region" description="Gly residues" evidence="5">
    <location>
        <begin position="30"/>
        <end position="51"/>
    </location>
</feature>
<sequence>MARAAALAACGWTLLLLAAAAAAAAPDSAPGGGSSGGGGGGGGHSGHGSSGGTSKPPWNETWTDKLKTHLLDHYDKFARPAQYSNTTVVVVDMTFRHVDLDELRSIMTVHGWVKMSWIDEKLKWSESEWGGLGVLHIADHEIWQPDIVLYNSATGNTIDHYGNTHCLVYPNGEVLWVPPSQFIVFCALDLRRWPFDEQTCHLRLGSWTYDGEQVELQLGDRGAEIELMETNSEWEVVRVTERRNVKVYACCDEPYIDVTYNVTVRRRSPTYSALVLTPATVIVLMTLSVFWLPPTAGEKLLLSCTTALIICLFLLYFSQQLPAMAGHTPLIVLFYSSSLYLVCVSMMVSVVVLNLARPPGVSPPPWALRALLHGWPGCLLGLRGLAPPRTQGGLLGAAAEELREHASGGGAGVGGAGAFEDEAPPAGPSRAAAAARDWLLLATAVDRVAFLAYCLLFGVLAAVYAV</sequence>
<feature type="region of interest" description="Disordered" evidence="5">
    <location>
        <begin position="27"/>
        <end position="59"/>
    </location>
</feature>
<keyword evidence="2 6" id="KW-0812">Transmembrane</keyword>
<dbReference type="GO" id="GO:0004888">
    <property type="term" value="F:transmembrane signaling receptor activity"/>
    <property type="evidence" value="ECO:0007669"/>
    <property type="project" value="InterPro"/>
</dbReference>
<protein>
    <submittedName>
        <fullName evidence="10">Uncharacterized protein</fullName>
    </submittedName>
</protein>
<evidence type="ECO:0000256" key="5">
    <source>
        <dbReference type="SAM" id="MobiDB-lite"/>
    </source>
</evidence>
<gene>
    <name evidence="10" type="ORF">R5R35_007791</name>
</gene>
<evidence type="ECO:0000256" key="1">
    <source>
        <dbReference type="ARBA" id="ARBA00004141"/>
    </source>
</evidence>
<feature type="transmembrane region" description="Helical" evidence="6">
    <location>
        <begin position="438"/>
        <end position="465"/>
    </location>
</feature>
<evidence type="ECO:0000313" key="10">
    <source>
        <dbReference type="EMBL" id="KAK7874314.1"/>
    </source>
</evidence>
<dbReference type="EMBL" id="JAZDUA010000003">
    <property type="protein sequence ID" value="KAK7874314.1"/>
    <property type="molecule type" value="Genomic_DNA"/>
</dbReference>
<dbReference type="InterPro" id="IPR036734">
    <property type="entry name" value="Neur_chan_lig-bd_sf"/>
</dbReference>
<dbReference type="InterPro" id="IPR036719">
    <property type="entry name" value="Neuro-gated_channel_TM_sf"/>
</dbReference>
<evidence type="ECO:0000259" key="8">
    <source>
        <dbReference type="Pfam" id="PF02931"/>
    </source>
</evidence>
<dbReference type="SUPFAM" id="SSF63712">
    <property type="entry name" value="Nicotinic receptor ligand binding domain-like"/>
    <property type="match status" value="1"/>
</dbReference>
<feature type="chain" id="PRO_5042903769" evidence="7">
    <location>
        <begin position="25"/>
        <end position="466"/>
    </location>
</feature>
<reference evidence="10 11" key="1">
    <citation type="submission" date="2024-03" db="EMBL/GenBank/DDBJ databases">
        <title>The genome assembly and annotation of the cricket Gryllus longicercus Weissman &amp; Gray.</title>
        <authorList>
            <person name="Szrajer S."/>
            <person name="Gray D."/>
            <person name="Ylla G."/>
        </authorList>
    </citation>
    <scope>NUCLEOTIDE SEQUENCE [LARGE SCALE GENOMIC DNA]</scope>
    <source>
        <strain evidence="10">DAG 2021-001</strain>
        <tissue evidence="10">Whole body minus gut</tissue>
    </source>
</reference>
<feature type="transmembrane region" description="Helical" evidence="6">
    <location>
        <begin position="330"/>
        <end position="356"/>
    </location>
</feature>
<dbReference type="InterPro" id="IPR038050">
    <property type="entry name" value="Neuro_actylchol_rec"/>
</dbReference>
<dbReference type="InterPro" id="IPR006202">
    <property type="entry name" value="Neur_chan_lig-bd"/>
</dbReference>
<dbReference type="PANTHER" id="PTHR18945">
    <property type="entry name" value="NEUROTRANSMITTER GATED ION CHANNEL"/>
    <property type="match status" value="1"/>
</dbReference>
<feature type="domain" description="Neurotransmitter-gated ion-channel ligand-binding" evidence="8">
    <location>
        <begin position="64"/>
        <end position="267"/>
    </location>
</feature>
<keyword evidence="4 6" id="KW-0472">Membrane</keyword>
<feature type="signal peptide" evidence="7">
    <location>
        <begin position="1"/>
        <end position="24"/>
    </location>
</feature>
<evidence type="ECO:0000256" key="7">
    <source>
        <dbReference type="SAM" id="SignalP"/>
    </source>
</evidence>
<dbReference type="CDD" id="cd18997">
    <property type="entry name" value="LGIC_ECD_nAChR"/>
    <property type="match status" value="1"/>
</dbReference>
<dbReference type="SUPFAM" id="SSF90112">
    <property type="entry name" value="Neurotransmitter-gated ion-channel transmembrane pore"/>
    <property type="match status" value="1"/>
</dbReference>
<dbReference type="Gene3D" id="2.70.170.10">
    <property type="entry name" value="Neurotransmitter-gated ion-channel ligand-binding domain"/>
    <property type="match status" value="1"/>
</dbReference>
<evidence type="ECO:0000256" key="2">
    <source>
        <dbReference type="ARBA" id="ARBA00022692"/>
    </source>
</evidence>
<feature type="transmembrane region" description="Helical" evidence="6">
    <location>
        <begin position="271"/>
        <end position="293"/>
    </location>
</feature>
<dbReference type="Gene3D" id="1.20.58.390">
    <property type="entry name" value="Neurotransmitter-gated ion-channel transmembrane domain"/>
    <property type="match status" value="1"/>
</dbReference>
<name>A0AAN9WUA7_9ORTH</name>
<dbReference type="GO" id="GO:0016020">
    <property type="term" value="C:membrane"/>
    <property type="evidence" value="ECO:0007669"/>
    <property type="project" value="UniProtKB-SubCell"/>
</dbReference>
<dbReference type="FunFam" id="2.70.170.10:FF:000028">
    <property type="entry name" value="AcetylCholine Receptor"/>
    <property type="match status" value="1"/>
</dbReference>
<dbReference type="CDD" id="cd19051">
    <property type="entry name" value="LGIC_TM_cation"/>
    <property type="match status" value="1"/>
</dbReference>
<evidence type="ECO:0000313" key="11">
    <source>
        <dbReference type="Proteomes" id="UP001378592"/>
    </source>
</evidence>
<keyword evidence="3 6" id="KW-1133">Transmembrane helix</keyword>
<dbReference type="Proteomes" id="UP001378592">
    <property type="component" value="Unassembled WGS sequence"/>
</dbReference>
<proteinExistence type="predicted"/>
<evidence type="ECO:0000259" key="9">
    <source>
        <dbReference type="Pfam" id="PF02932"/>
    </source>
</evidence>
<dbReference type="GO" id="GO:0005230">
    <property type="term" value="F:extracellular ligand-gated monoatomic ion channel activity"/>
    <property type="evidence" value="ECO:0007669"/>
    <property type="project" value="InterPro"/>
</dbReference>
<dbReference type="Pfam" id="PF02931">
    <property type="entry name" value="Neur_chan_LBD"/>
    <property type="match status" value="1"/>
</dbReference>
<dbReference type="InterPro" id="IPR006029">
    <property type="entry name" value="Neurotrans-gated_channel_TM"/>
</dbReference>
<evidence type="ECO:0000256" key="6">
    <source>
        <dbReference type="SAM" id="Phobius"/>
    </source>
</evidence>
<dbReference type="PRINTS" id="PR00252">
    <property type="entry name" value="NRIONCHANNEL"/>
</dbReference>
<evidence type="ECO:0000256" key="3">
    <source>
        <dbReference type="ARBA" id="ARBA00022989"/>
    </source>
</evidence>
<dbReference type="AlphaFoldDB" id="A0AAN9WUA7"/>
<organism evidence="10 11">
    <name type="scientific">Gryllus longicercus</name>
    <dbReference type="NCBI Taxonomy" id="2509291"/>
    <lineage>
        <taxon>Eukaryota</taxon>
        <taxon>Metazoa</taxon>
        <taxon>Ecdysozoa</taxon>
        <taxon>Arthropoda</taxon>
        <taxon>Hexapoda</taxon>
        <taxon>Insecta</taxon>
        <taxon>Pterygota</taxon>
        <taxon>Neoptera</taxon>
        <taxon>Polyneoptera</taxon>
        <taxon>Orthoptera</taxon>
        <taxon>Ensifera</taxon>
        <taxon>Gryllidea</taxon>
        <taxon>Grylloidea</taxon>
        <taxon>Gryllidae</taxon>
        <taxon>Gryllinae</taxon>
        <taxon>Gryllus</taxon>
    </lineage>
</organism>